<feature type="domain" description="Metallo-beta-lactamase" evidence="1">
    <location>
        <begin position="34"/>
        <end position="220"/>
    </location>
</feature>
<sequence>MTTSALSYEVFVSDGPVRAGDQRMPDGSRIHWNPVSSTLIYGAEEALLVDPPFTHEQISKVGDWIDRSGKRLTYIYATHGHGDHWFGAGELVKRFPGSVTYATPGTIEVMHQQATVGRSELFDRVFPGVIPESPVDAVPVPTEGFLLEGNLIQPVETGHTDTDQTTVLHVPSIGLVVAGDVVYNGVHQYIVETVDGGLRQWLDALDRVEALAPRAVVAGHKNRNRPDDPASIDLTRKYLLNVERLLAEKSTAREFFDEMVRLYPDWVNPGPAWYGALALLGK</sequence>
<reference evidence="2 3" key="1">
    <citation type="submission" date="2016-06" db="EMBL/GenBank/DDBJ databases">
        <authorList>
            <person name="Kjaerup R.B."/>
            <person name="Dalgaard T.S."/>
            <person name="Juul-Madsen H.R."/>
        </authorList>
    </citation>
    <scope>NUCLEOTIDE SEQUENCE [LARGE SCALE GENOMIC DNA]</scope>
    <source>
        <strain evidence="2 3">DSM 44871</strain>
    </source>
</reference>
<dbReference type="AlphaFoldDB" id="A0A1C4ULB3"/>
<name>A0A1C4ULB3_9ACTN</name>
<evidence type="ECO:0000313" key="2">
    <source>
        <dbReference type="EMBL" id="SCE72440.1"/>
    </source>
</evidence>
<dbReference type="EMBL" id="FMCR01000001">
    <property type="protein sequence ID" value="SCE72440.1"/>
    <property type="molecule type" value="Genomic_DNA"/>
</dbReference>
<dbReference type="InterPro" id="IPR050855">
    <property type="entry name" value="NDM-1-like"/>
</dbReference>
<accession>A0A1C4ULB3</accession>
<dbReference type="Pfam" id="PF00753">
    <property type="entry name" value="Lactamase_B"/>
    <property type="match status" value="1"/>
</dbReference>
<evidence type="ECO:0000259" key="1">
    <source>
        <dbReference type="SMART" id="SM00849"/>
    </source>
</evidence>
<dbReference type="Gene3D" id="3.60.15.10">
    <property type="entry name" value="Ribonuclease Z/Hydroxyacylglutathione hydrolase-like"/>
    <property type="match status" value="1"/>
</dbReference>
<gene>
    <name evidence="2" type="ORF">GA0070561_1153</name>
</gene>
<dbReference type="PANTHER" id="PTHR42951">
    <property type="entry name" value="METALLO-BETA-LACTAMASE DOMAIN-CONTAINING"/>
    <property type="match status" value="1"/>
</dbReference>
<organism evidence="2 3">
    <name type="scientific">Micromonospora saelicesensis</name>
    <dbReference type="NCBI Taxonomy" id="285676"/>
    <lineage>
        <taxon>Bacteria</taxon>
        <taxon>Bacillati</taxon>
        <taxon>Actinomycetota</taxon>
        <taxon>Actinomycetes</taxon>
        <taxon>Micromonosporales</taxon>
        <taxon>Micromonosporaceae</taxon>
        <taxon>Micromonospora</taxon>
    </lineage>
</organism>
<proteinExistence type="predicted"/>
<dbReference type="STRING" id="285676.GA0070561_1153"/>
<dbReference type="SUPFAM" id="SSF56281">
    <property type="entry name" value="Metallo-hydrolase/oxidoreductase"/>
    <property type="match status" value="1"/>
</dbReference>
<dbReference type="Proteomes" id="UP000198864">
    <property type="component" value="Unassembled WGS sequence"/>
</dbReference>
<dbReference type="SMART" id="SM00849">
    <property type="entry name" value="Lactamase_B"/>
    <property type="match status" value="1"/>
</dbReference>
<dbReference type="InterPro" id="IPR001279">
    <property type="entry name" value="Metallo-B-lactamas"/>
</dbReference>
<dbReference type="RefSeq" id="WP_091395088.1">
    <property type="nucleotide sequence ID" value="NZ_FMCR01000001.1"/>
</dbReference>
<dbReference type="PANTHER" id="PTHR42951:SF14">
    <property type="entry name" value="METALLO-BETA-LACTAMASE SUPERFAMILY PROTEIN"/>
    <property type="match status" value="1"/>
</dbReference>
<evidence type="ECO:0000313" key="3">
    <source>
        <dbReference type="Proteomes" id="UP000198864"/>
    </source>
</evidence>
<protein>
    <submittedName>
        <fullName evidence="2">Glyoxylase, beta-lactamase superfamily II</fullName>
    </submittedName>
</protein>
<dbReference type="CDD" id="cd07739">
    <property type="entry name" value="metallo-hydrolase-like_MBL-fold"/>
    <property type="match status" value="1"/>
</dbReference>
<dbReference type="InterPro" id="IPR036866">
    <property type="entry name" value="RibonucZ/Hydroxyglut_hydro"/>
</dbReference>